<evidence type="ECO:0000313" key="1">
    <source>
        <dbReference type="EMBL" id="CDW45649.1"/>
    </source>
</evidence>
<organism evidence="1">
    <name type="scientific">Lepeophtheirus salmonis</name>
    <name type="common">Salmon louse</name>
    <name type="synonym">Caligus salmonis</name>
    <dbReference type="NCBI Taxonomy" id="72036"/>
    <lineage>
        <taxon>Eukaryota</taxon>
        <taxon>Metazoa</taxon>
        <taxon>Ecdysozoa</taxon>
        <taxon>Arthropoda</taxon>
        <taxon>Crustacea</taxon>
        <taxon>Multicrustacea</taxon>
        <taxon>Hexanauplia</taxon>
        <taxon>Copepoda</taxon>
        <taxon>Siphonostomatoida</taxon>
        <taxon>Caligidae</taxon>
        <taxon>Lepeophtheirus</taxon>
    </lineage>
</organism>
<reference evidence="1" key="1">
    <citation type="submission" date="2014-05" db="EMBL/GenBank/DDBJ databases">
        <authorList>
            <person name="Chronopoulou M."/>
        </authorList>
    </citation>
    <scope>NUCLEOTIDE SEQUENCE</scope>
    <source>
        <tissue evidence="1">Whole organism</tissue>
    </source>
</reference>
<dbReference type="EMBL" id="HACA01028288">
    <property type="protein sequence ID" value="CDW45649.1"/>
    <property type="molecule type" value="Transcribed_RNA"/>
</dbReference>
<proteinExistence type="predicted"/>
<accession>A0A0K2V581</accession>
<protein>
    <submittedName>
        <fullName evidence="1">Uncharacterized protein</fullName>
    </submittedName>
</protein>
<dbReference type="AlphaFoldDB" id="A0A0K2V581"/>
<name>A0A0K2V581_LEPSM</name>
<sequence length="37" mass="4248">MDKIHIFGAEIEPIGNISQIVSISYIPIHELKRIKIM</sequence>